<evidence type="ECO:0000313" key="5">
    <source>
        <dbReference type="Proteomes" id="UP001431783"/>
    </source>
</evidence>
<comment type="similarity">
    <text evidence="1 3">Belongs to the short-chain dehydrogenases/reductases (SDR) family.</text>
</comment>
<dbReference type="SUPFAM" id="SSF51735">
    <property type="entry name" value="NAD(P)-binding Rossmann-fold domains"/>
    <property type="match status" value="1"/>
</dbReference>
<dbReference type="PANTHER" id="PTHR43115">
    <property type="entry name" value="DEHYDROGENASE/REDUCTASE SDR FAMILY MEMBER 11"/>
    <property type="match status" value="1"/>
</dbReference>
<keyword evidence="5" id="KW-1185">Reference proteome</keyword>
<dbReference type="Proteomes" id="UP001431783">
    <property type="component" value="Unassembled WGS sequence"/>
</dbReference>
<dbReference type="InterPro" id="IPR002347">
    <property type="entry name" value="SDR_fam"/>
</dbReference>
<comment type="caution">
    <text evidence="4">The sequence shown here is derived from an EMBL/GenBank/DDBJ whole genome shotgun (WGS) entry which is preliminary data.</text>
</comment>
<dbReference type="PRINTS" id="PR00080">
    <property type="entry name" value="SDRFAMILY"/>
</dbReference>
<dbReference type="PANTHER" id="PTHR43115:SF4">
    <property type="entry name" value="DEHYDROGENASE_REDUCTASE SDR FAMILY MEMBER 11"/>
    <property type="match status" value="1"/>
</dbReference>
<dbReference type="GO" id="GO:0016616">
    <property type="term" value="F:oxidoreductase activity, acting on the CH-OH group of donors, NAD or NADP as acceptor"/>
    <property type="evidence" value="ECO:0007669"/>
    <property type="project" value="UniProtKB-ARBA"/>
</dbReference>
<dbReference type="Gene3D" id="3.40.50.720">
    <property type="entry name" value="NAD(P)-binding Rossmann-like Domain"/>
    <property type="match status" value="1"/>
</dbReference>
<sequence length="253" mass="27464">MDRWQGKIAVVTGASAGIGAAICKKFVEEGINVVGFARRKEKVEELSKSINGKDGAILHALKVDITVEDDVVAAFKYTAEKFGPISILVNNAGIIQNTTLYDGDTNCWRKVFDTNVLGLCIATREAINIMRRHNVDGHIIHINSVSGHRVPPIPCTNVYSASKFAVTSLAQTLSNELKALGSRIKVTSISPGYVETEIVKVNGFLQNETITKLEKSAPRMYPVDIANAAAYVIRTPPHVQVSELILQPLGEPV</sequence>
<protein>
    <recommendedName>
        <fullName evidence="6">Farnesol dehydrogenase-like</fullName>
    </recommendedName>
</protein>
<dbReference type="FunFam" id="3.40.50.720:FF:000047">
    <property type="entry name" value="NADP-dependent L-serine/L-allo-threonine dehydrogenase"/>
    <property type="match status" value="1"/>
</dbReference>
<reference evidence="4 5" key="1">
    <citation type="submission" date="2023-03" db="EMBL/GenBank/DDBJ databases">
        <title>Genome insight into feeding habits of ladybird beetles.</title>
        <authorList>
            <person name="Li H.-S."/>
            <person name="Huang Y.-H."/>
            <person name="Pang H."/>
        </authorList>
    </citation>
    <scope>NUCLEOTIDE SEQUENCE [LARGE SCALE GENOMIC DNA]</scope>
    <source>
        <strain evidence="4">SYSU_2023b</strain>
        <tissue evidence="4">Whole body</tissue>
    </source>
</reference>
<dbReference type="InterPro" id="IPR036291">
    <property type="entry name" value="NAD(P)-bd_dom_sf"/>
</dbReference>
<dbReference type="InterPro" id="IPR020904">
    <property type="entry name" value="Sc_DH/Rdtase_CS"/>
</dbReference>
<evidence type="ECO:0000256" key="2">
    <source>
        <dbReference type="ARBA" id="ARBA00023002"/>
    </source>
</evidence>
<keyword evidence="2" id="KW-0560">Oxidoreductase</keyword>
<evidence type="ECO:0008006" key="6">
    <source>
        <dbReference type="Google" id="ProtNLM"/>
    </source>
</evidence>
<dbReference type="PRINTS" id="PR00081">
    <property type="entry name" value="GDHRDH"/>
</dbReference>
<gene>
    <name evidence="4" type="ORF">WA026_020492</name>
</gene>
<dbReference type="Pfam" id="PF00106">
    <property type="entry name" value="adh_short"/>
    <property type="match status" value="1"/>
</dbReference>
<organism evidence="4 5">
    <name type="scientific">Henosepilachna vigintioctopunctata</name>
    <dbReference type="NCBI Taxonomy" id="420089"/>
    <lineage>
        <taxon>Eukaryota</taxon>
        <taxon>Metazoa</taxon>
        <taxon>Ecdysozoa</taxon>
        <taxon>Arthropoda</taxon>
        <taxon>Hexapoda</taxon>
        <taxon>Insecta</taxon>
        <taxon>Pterygota</taxon>
        <taxon>Neoptera</taxon>
        <taxon>Endopterygota</taxon>
        <taxon>Coleoptera</taxon>
        <taxon>Polyphaga</taxon>
        <taxon>Cucujiformia</taxon>
        <taxon>Coccinelloidea</taxon>
        <taxon>Coccinellidae</taxon>
        <taxon>Epilachninae</taxon>
        <taxon>Epilachnini</taxon>
        <taxon>Henosepilachna</taxon>
    </lineage>
</organism>
<proteinExistence type="inferred from homology"/>
<evidence type="ECO:0000256" key="3">
    <source>
        <dbReference type="RuleBase" id="RU000363"/>
    </source>
</evidence>
<dbReference type="EMBL" id="JARQZJ010000135">
    <property type="protein sequence ID" value="KAK9892502.1"/>
    <property type="molecule type" value="Genomic_DNA"/>
</dbReference>
<evidence type="ECO:0000256" key="1">
    <source>
        <dbReference type="ARBA" id="ARBA00006484"/>
    </source>
</evidence>
<evidence type="ECO:0000313" key="4">
    <source>
        <dbReference type="EMBL" id="KAK9892502.1"/>
    </source>
</evidence>
<name>A0AAW1VIU8_9CUCU</name>
<accession>A0AAW1VIU8</accession>
<dbReference type="AlphaFoldDB" id="A0AAW1VIU8"/>
<dbReference type="PROSITE" id="PS00061">
    <property type="entry name" value="ADH_SHORT"/>
    <property type="match status" value="1"/>
</dbReference>